<accession>A0ABY6ZUL9</accession>
<evidence type="ECO:0000256" key="2">
    <source>
        <dbReference type="ARBA" id="ARBA00022801"/>
    </source>
</evidence>
<gene>
    <name evidence="8" type="ORF">OU419_17450</name>
</gene>
<proteinExistence type="inferred from homology"/>
<keyword evidence="2" id="KW-0378">Hydrolase</keyword>
<evidence type="ECO:0000313" key="8">
    <source>
        <dbReference type="EMBL" id="WAI47559.1"/>
    </source>
</evidence>
<keyword evidence="3" id="KW-0143">Chaperone</keyword>
<organism evidence="8 9">
    <name type="scientific">Pseudomonas triclosanedens</name>
    <dbReference type="NCBI Taxonomy" id="2961893"/>
    <lineage>
        <taxon>Bacteria</taxon>
        <taxon>Pseudomonadati</taxon>
        <taxon>Pseudomonadota</taxon>
        <taxon>Gammaproteobacteria</taxon>
        <taxon>Pseudomonadales</taxon>
        <taxon>Pseudomonadaceae</taxon>
        <taxon>Pseudomonas</taxon>
    </lineage>
</organism>
<evidence type="ECO:0000256" key="6">
    <source>
        <dbReference type="ARBA" id="ARBA00049117"/>
    </source>
</evidence>
<comment type="similarity">
    <text evidence="4">Belongs to the SIMIBI class G3E GTPase family. ZNG1 subfamily.</text>
</comment>
<dbReference type="InterPro" id="IPR027417">
    <property type="entry name" value="P-loop_NTPase"/>
</dbReference>
<dbReference type="RefSeq" id="WP_254475722.1">
    <property type="nucleotide sequence ID" value="NZ_CP113432.1"/>
</dbReference>
<dbReference type="Gene3D" id="3.30.1220.10">
    <property type="entry name" value="CobW-like, C-terminal domain"/>
    <property type="match status" value="1"/>
</dbReference>
<evidence type="ECO:0000259" key="7">
    <source>
        <dbReference type="SMART" id="SM00833"/>
    </source>
</evidence>
<reference evidence="8" key="1">
    <citation type="submission" date="2022-11" db="EMBL/GenBank/DDBJ databases">
        <title>Pseudomonas triclosanedens sp. nov., a triclosan degrader isolated from activated sludge.</title>
        <authorList>
            <person name="Yin Y."/>
            <person name="Lu Z."/>
        </authorList>
    </citation>
    <scope>NUCLEOTIDE SEQUENCE</scope>
    <source>
        <strain evidence="8">ZM23</strain>
    </source>
</reference>
<keyword evidence="1" id="KW-0547">Nucleotide-binding</keyword>
<evidence type="ECO:0000256" key="4">
    <source>
        <dbReference type="ARBA" id="ARBA00034320"/>
    </source>
</evidence>
<dbReference type="InterPro" id="IPR051316">
    <property type="entry name" value="Zinc-reg_GTPase_activator"/>
</dbReference>
<dbReference type="Gene3D" id="3.40.50.300">
    <property type="entry name" value="P-loop containing nucleotide triphosphate hydrolases"/>
    <property type="match status" value="1"/>
</dbReference>
<dbReference type="Pfam" id="PF02492">
    <property type="entry name" value="cobW"/>
    <property type="match status" value="1"/>
</dbReference>
<dbReference type="PANTHER" id="PTHR13748:SF62">
    <property type="entry name" value="COBW DOMAIN-CONTAINING PROTEIN"/>
    <property type="match status" value="1"/>
</dbReference>
<dbReference type="SUPFAM" id="SSF90002">
    <property type="entry name" value="Hypothetical protein YjiA, C-terminal domain"/>
    <property type="match status" value="1"/>
</dbReference>
<evidence type="ECO:0000313" key="9">
    <source>
        <dbReference type="Proteomes" id="UP001163624"/>
    </source>
</evidence>
<feature type="domain" description="CobW C-terminal" evidence="7">
    <location>
        <begin position="214"/>
        <end position="304"/>
    </location>
</feature>
<dbReference type="InterPro" id="IPR036627">
    <property type="entry name" value="CobW-likC_sf"/>
</dbReference>
<comment type="catalytic activity">
    <reaction evidence="6">
        <text>GTP + H2O = GDP + phosphate + H(+)</text>
        <dbReference type="Rhea" id="RHEA:19669"/>
        <dbReference type="ChEBI" id="CHEBI:15377"/>
        <dbReference type="ChEBI" id="CHEBI:15378"/>
        <dbReference type="ChEBI" id="CHEBI:37565"/>
        <dbReference type="ChEBI" id="CHEBI:43474"/>
        <dbReference type="ChEBI" id="CHEBI:58189"/>
    </reaction>
    <physiologicalReaction direction="left-to-right" evidence="6">
        <dbReference type="Rhea" id="RHEA:19670"/>
    </physiologicalReaction>
</comment>
<dbReference type="CDD" id="cd03112">
    <property type="entry name" value="CobW-like"/>
    <property type="match status" value="1"/>
</dbReference>
<dbReference type="EMBL" id="CP113432">
    <property type="protein sequence ID" value="WAI47559.1"/>
    <property type="molecule type" value="Genomic_DNA"/>
</dbReference>
<dbReference type="InterPro" id="IPR011629">
    <property type="entry name" value="CobW-like_C"/>
</dbReference>
<comment type="function">
    <text evidence="5">Zinc chaperone that directly transfers zinc cofactor to target proteins, thereby activating them. Zinc is transferred from the CXCC motif in the GTPase domain to the zinc binding site in target proteins in a process requiring GTP hydrolysis.</text>
</comment>
<dbReference type="Proteomes" id="UP001163624">
    <property type="component" value="Chromosome"/>
</dbReference>
<evidence type="ECO:0000256" key="5">
    <source>
        <dbReference type="ARBA" id="ARBA00045658"/>
    </source>
</evidence>
<evidence type="ECO:0000256" key="1">
    <source>
        <dbReference type="ARBA" id="ARBA00022741"/>
    </source>
</evidence>
<dbReference type="SUPFAM" id="SSF52540">
    <property type="entry name" value="P-loop containing nucleoside triphosphate hydrolases"/>
    <property type="match status" value="1"/>
</dbReference>
<dbReference type="Pfam" id="PF07683">
    <property type="entry name" value="CobW_C"/>
    <property type="match status" value="1"/>
</dbReference>
<protein>
    <submittedName>
        <fullName evidence="8">GTP-binding protein</fullName>
    </submittedName>
</protein>
<dbReference type="PANTHER" id="PTHR13748">
    <property type="entry name" value="COBW-RELATED"/>
    <property type="match status" value="1"/>
</dbReference>
<dbReference type="InterPro" id="IPR003495">
    <property type="entry name" value="CobW/HypB/UreG_nucleotide-bd"/>
</dbReference>
<evidence type="ECO:0000256" key="3">
    <source>
        <dbReference type="ARBA" id="ARBA00023186"/>
    </source>
</evidence>
<sequence length="313" mass="34470">MSMASIPVTVVAGFLGAGKTTLLRNLLERCEGRRLAVIVNDFGELNIDAGMIAEQTEAVYSLENGCICCSVQDDLLAQLERLASMSPPLEQVVIECSGVSDPQRIVQTLGYPKLRKRLHLDAVLTVVDAARREPLAGEYARLERMQAAAADLLLLNKCDLLDAGELSAQRERFGRGARVLETIQAQIPDELLLGEPSRWLRPHRQGGIDHGELFESWSWQGGLVFDGARLQKWLGDLPKELLRLKGLLRLAGQEGALWLQYVGGRYQFRPATEAEAAQGARLVFIAEKGGTLRARLEAGLRECSVPDEQVCEQ</sequence>
<keyword evidence="9" id="KW-1185">Reference proteome</keyword>
<dbReference type="SMART" id="SM00833">
    <property type="entry name" value="CobW_C"/>
    <property type="match status" value="1"/>
</dbReference>
<name>A0ABY6ZUL9_9PSED</name>